<keyword evidence="2" id="KW-1185">Reference proteome</keyword>
<gene>
    <name evidence="1" type="ORF">TEGL_25740</name>
</gene>
<dbReference type="RefSeq" id="WP_018592593.1">
    <property type="nucleotide sequence ID" value="NZ_CP117523.1"/>
</dbReference>
<evidence type="ECO:0000313" key="2">
    <source>
        <dbReference type="Proteomes" id="UP001348492"/>
    </source>
</evidence>
<evidence type="ECO:0000313" key="1">
    <source>
        <dbReference type="EMBL" id="WWD84151.1"/>
    </source>
</evidence>
<proteinExistence type="predicted"/>
<sequence>MSEDTEKVVELAKVYVKAGETYINSIKKAQKEVRKQEIEKYES</sequence>
<protein>
    <submittedName>
        <fullName evidence="1">Uncharacterized protein</fullName>
    </submittedName>
</protein>
<organism evidence="1 2">
    <name type="scientific">Terrisporobacter glycolicus ATCC 14880 = DSM 1288</name>
    <dbReference type="NCBI Taxonomy" id="1121315"/>
    <lineage>
        <taxon>Bacteria</taxon>
        <taxon>Bacillati</taxon>
        <taxon>Bacillota</taxon>
        <taxon>Clostridia</taxon>
        <taxon>Peptostreptococcales</taxon>
        <taxon>Peptostreptococcaceae</taxon>
        <taxon>Terrisporobacter</taxon>
    </lineage>
</organism>
<name>A0ABZ2EW36_9FIRM</name>
<dbReference type="Proteomes" id="UP001348492">
    <property type="component" value="Chromosome"/>
</dbReference>
<reference evidence="1 2" key="1">
    <citation type="journal article" date="2023" name="PLoS ONE">
        <title>Genome-based metabolic and phylogenomic analysis of three Terrisporobacter species.</title>
        <authorList>
            <person name="Boer T."/>
            <person name="Bengelsdorf F.R."/>
            <person name="Bomeke M."/>
            <person name="Daniel R."/>
            <person name="Poehlein A."/>
        </authorList>
    </citation>
    <scope>NUCLEOTIDE SEQUENCE [LARGE SCALE GENOMIC DNA]</scope>
    <source>
        <strain evidence="1 2">DSM 1288</strain>
    </source>
</reference>
<dbReference type="EMBL" id="CP117523">
    <property type="protein sequence ID" value="WWD84151.1"/>
    <property type="molecule type" value="Genomic_DNA"/>
</dbReference>
<accession>A0ABZ2EW36</accession>